<dbReference type="Proteomes" id="UP000887566">
    <property type="component" value="Unplaced"/>
</dbReference>
<dbReference type="GO" id="GO:0016567">
    <property type="term" value="P:protein ubiquitination"/>
    <property type="evidence" value="ECO:0007669"/>
    <property type="project" value="TreeGrafter"/>
</dbReference>
<dbReference type="SUPFAM" id="SSF48452">
    <property type="entry name" value="TPR-like"/>
    <property type="match status" value="1"/>
</dbReference>
<dbReference type="WBParaSite" id="PSAMB.scaffold6997size8451.g29456.t1">
    <property type="protein sequence ID" value="PSAMB.scaffold6997size8451.g29456.t1"/>
    <property type="gene ID" value="PSAMB.scaffold6997size8451.g29456"/>
</dbReference>
<keyword evidence="1" id="KW-0802">TPR repeat</keyword>
<feature type="region of interest" description="Disordered" evidence="2">
    <location>
        <begin position="269"/>
        <end position="288"/>
    </location>
</feature>
<dbReference type="InterPro" id="IPR011990">
    <property type="entry name" value="TPR-like_helical_dom_sf"/>
</dbReference>
<dbReference type="InterPro" id="IPR019734">
    <property type="entry name" value="TPR_rpt"/>
</dbReference>
<name>A0A914X9J4_9BILA</name>
<dbReference type="Pfam" id="PF14559">
    <property type="entry name" value="TPR_19"/>
    <property type="match status" value="2"/>
</dbReference>
<keyword evidence="3" id="KW-1185">Reference proteome</keyword>
<evidence type="ECO:0000313" key="4">
    <source>
        <dbReference type="WBParaSite" id="PSAMB.scaffold6997size8451.g29456.t1"/>
    </source>
</evidence>
<evidence type="ECO:0000256" key="2">
    <source>
        <dbReference type="SAM" id="MobiDB-lite"/>
    </source>
</evidence>
<dbReference type="PANTHER" id="PTHR12558:SF36">
    <property type="entry name" value="ANAPHASE-PROMOTING COMPLEX SUBUNIT 7"/>
    <property type="match status" value="1"/>
</dbReference>
<evidence type="ECO:0000313" key="3">
    <source>
        <dbReference type="Proteomes" id="UP000887566"/>
    </source>
</evidence>
<dbReference type="GO" id="GO:0005680">
    <property type="term" value="C:anaphase-promoting complex"/>
    <property type="evidence" value="ECO:0007669"/>
    <property type="project" value="TreeGrafter"/>
</dbReference>
<dbReference type="PANTHER" id="PTHR12558">
    <property type="entry name" value="CELL DIVISION CYCLE 16,23,27"/>
    <property type="match status" value="1"/>
</dbReference>
<proteinExistence type="predicted"/>
<organism evidence="3 4">
    <name type="scientific">Plectus sambesii</name>
    <dbReference type="NCBI Taxonomy" id="2011161"/>
    <lineage>
        <taxon>Eukaryota</taxon>
        <taxon>Metazoa</taxon>
        <taxon>Ecdysozoa</taxon>
        <taxon>Nematoda</taxon>
        <taxon>Chromadorea</taxon>
        <taxon>Plectida</taxon>
        <taxon>Plectina</taxon>
        <taxon>Plectoidea</taxon>
        <taxon>Plectidae</taxon>
        <taxon>Plectus</taxon>
    </lineage>
</organism>
<accession>A0A914X9J4</accession>
<protein>
    <submittedName>
        <fullName evidence="4">Anaphase promoting complex subunit 7</fullName>
    </submittedName>
</protein>
<dbReference type="GO" id="GO:0045842">
    <property type="term" value="P:positive regulation of mitotic metaphase/anaphase transition"/>
    <property type="evidence" value="ECO:0007669"/>
    <property type="project" value="TreeGrafter"/>
</dbReference>
<evidence type="ECO:0000256" key="1">
    <source>
        <dbReference type="ARBA" id="ARBA00022803"/>
    </source>
</evidence>
<dbReference type="SMART" id="SM00028">
    <property type="entry name" value="TPR"/>
    <property type="match status" value="2"/>
</dbReference>
<dbReference type="Gene3D" id="1.25.40.10">
    <property type="entry name" value="Tetratricopeptide repeat domain"/>
    <property type="match status" value="2"/>
</dbReference>
<dbReference type="GO" id="GO:0051301">
    <property type="term" value="P:cell division"/>
    <property type="evidence" value="ECO:0007669"/>
    <property type="project" value="TreeGrafter"/>
</dbReference>
<sequence>MNSFQERKTKDLESLATRLMTDSPTSTEAWIALGYLCRAQNKVPKALYFAHKACEDDGWRPSTQAMLLKGRVLMDSKKFGEAAQHFHEALLSDRDCFELYEGLVQCQLEQNKMKEARLIARNCRDTLGLQAPRPLTLAASVLAKDPSTVGEAQVMLETAVNVAPYLLDAVYLLVDLYDKQGLYDKAISLLRQQTELHVNSKLHRLLGDFLSKTNRSIEAVDNYRHAQSLQPPDLLAASRMESLDCLPSFATPEVTAPAAAAFTTQLQMAPRRLGDGGRDTPMDDDQSF</sequence>
<dbReference type="AlphaFoldDB" id="A0A914X9J4"/>
<reference evidence="4" key="1">
    <citation type="submission" date="2022-11" db="UniProtKB">
        <authorList>
            <consortium name="WormBaseParasite"/>
        </authorList>
    </citation>
    <scope>IDENTIFICATION</scope>
</reference>
<feature type="compositionally biased region" description="Basic and acidic residues" evidence="2">
    <location>
        <begin position="272"/>
        <end position="281"/>
    </location>
</feature>